<protein>
    <recommendedName>
        <fullName evidence="5">Serine/threonine protein kinase</fullName>
    </recommendedName>
</protein>
<feature type="region of interest" description="Disordered" evidence="1">
    <location>
        <begin position="57"/>
        <end position="103"/>
    </location>
</feature>
<dbReference type="Proteomes" id="UP001084650">
    <property type="component" value="Unassembled WGS sequence"/>
</dbReference>
<gene>
    <name evidence="3" type="ORF">OY187_22245</name>
</gene>
<evidence type="ECO:0000313" key="3">
    <source>
        <dbReference type="EMBL" id="MCZ0730778.1"/>
    </source>
</evidence>
<evidence type="ECO:0008006" key="5">
    <source>
        <dbReference type="Google" id="ProtNLM"/>
    </source>
</evidence>
<dbReference type="EMBL" id="JAPQYE010000012">
    <property type="protein sequence ID" value="MCZ0730778.1"/>
    <property type="molecule type" value="Genomic_DNA"/>
</dbReference>
<organism evidence="3 4">
    <name type="scientific">Mycolicibacterium iranicum</name>
    <name type="common">Mycobacterium iranicum</name>
    <dbReference type="NCBI Taxonomy" id="912594"/>
    <lineage>
        <taxon>Bacteria</taxon>
        <taxon>Bacillati</taxon>
        <taxon>Actinomycetota</taxon>
        <taxon>Actinomycetes</taxon>
        <taxon>Mycobacteriales</taxon>
        <taxon>Mycobacteriaceae</taxon>
        <taxon>Mycolicibacterium</taxon>
    </lineage>
</organism>
<keyword evidence="2" id="KW-0472">Membrane</keyword>
<sequence>MSTSTKHHSPTDDRLPRERFGTRAALSVVVASIATFGVLYLVFTSGDEVQHVQSIPAQPDTASQRAAAPVLPSPEFAPPAPAPAPPAPTLAPAPAPAPAAQPPTLAMDAQGYVDSARCDSPQRAVAIARTEHATMVVCETPDGTYEYQGIRLRDGASLELDDVRPMAAGFEARNDGTTYRLSPTELVVLSGESLQSRDAVLDYRAGS</sequence>
<proteinExistence type="predicted"/>
<evidence type="ECO:0000256" key="2">
    <source>
        <dbReference type="SAM" id="Phobius"/>
    </source>
</evidence>
<keyword evidence="2" id="KW-1133">Transmembrane helix</keyword>
<feature type="compositionally biased region" description="Pro residues" evidence="1">
    <location>
        <begin position="71"/>
        <end position="101"/>
    </location>
</feature>
<evidence type="ECO:0000313" key="4">
    <source>
        <dbReference type="Proteomes" id="UP001084650"/>
    </source>
</evidence>
<name>A0ABT4HKQ8_MYCIR</name>
<keyword evidence="4" id="KW-1185">Reference proteome</keyword>
<feature type="transmembrane region" description="Helical" evidence="2">
    <location>
        <begin position="24"/>
        <end position="43"/>
    </location>
</feature>
<reference evidence="3" key="1">
    <citation type="submission" date="2022-12" db="EMBL/GenBank/DDBJ databases">
        <title>Whole genome sequence of Mycolicibacterium iranicum strain SBH312.</title>
        <authorList>
            <person name="Jani J."/>
            <person name="Arifin Mustapha Z."/>
            <person name="Ahmed K."/>
            <person name="Kai Ling C."/>
        </authorList>
    </citation>
    <scope>NUCLEOTIDE SEQUENCE</scope>
    <source>
        <strain evidence="3">SBH312</strain>
    </source>
</reference>
<comment type="caution">
    <text evidence="3">The sequence shown here is derived from an EMBL/GenBank/DDBJ whole genome shotgun (WGS) entry which is preliminary data.</text>
</comment>
<accession>A0ABT4HKQ8</accession>
<dbReference type="RefSeq" id="WP_268787281.1">
    <property type="nucleotide sequence ID" value="NZ_JAPQYE010000012.1"/>
</dbReference>
<keyword evidence="2" id="KW-0812">Transmembrane</keyword>
<evidence type="ECO:0000256" key="1">
    <source>
        <dbReference type="SAM" id="MobiDB-lite"/>
    </source>
</evidence>